<keyword evidence="6 8" id="KW-0694">RNA-binding</keyword>
<name>A0A1U7LW44_NEOID</name>
<keyword evidence="5" id="KW-0677">Repeat</keyword>
<evidence type="ECO:0000256" key="1">
    <source>
        <dbReference type="ARBA" id="ARBA00004496"/>
    </source>
</evidence>
<dbReference type="InterPro" id="IPR035979">
    <property type="entry name" value="RBD_domain_sf"/>
</dbReference>
<dbReference type="GO" id="GO:0031369">
    <property type="term" value="F:translation initiation factor binding"/>
    <property type="evidence" value="ECO:0007669"/>
    <property type="project" value="InterPro"/>
</dbReference>
<accession>A0A1U7LW44</accession>
<dbReference type="GO" id="GO:0003743">
    <property type="term" value="F:translation initiation factor activity"/>
    <property type="evidence" value="ECO:0007669"/>
    <property type="project" value="UniProtKB-UniRule"/>
</dbReference>
<evidence type="ECO:0000256" key="2">
    <source>
        <dbReference type="ARBA" id="ARBA00022490"/>
    </source>
</evidence>
<dbReference type="CDD" id="cd12278">
    <property type="entry name" value="RRM_eIF3B"/>
    <property type="match status" value="1"/>
</dbReference>
<dbReference type="PANTHER" id="PTHR14068">
    <property type="entry name" value="EUKARYOTIC TRANSLATION INITIATION FACTOR 3 EIF3 -RELATED"/>
    <property type="match status" value="1"/>
</dbReference>
<evidence type="ECO:0000256" key="8">
    <source>
        <dbReference type="HAMAP-Rule" id="MF_03001"/>
    </source>
</evidence>
<keyword evidence="4" id="KW-0853">WD repeat</keyword>
<feature type="compositionally biased region" description="Basic and acidic residues" evidence="10">
    <location>
        <begin position="944"/>
        <end position="955"/>
    </location>
</feature>
<dbReference type="InterPro" id="IPR034363">
    <property type="entry name" value="eIF3B_RRM"/>
</dbReference>
<dbReference type="PROSITE" id="PS50102">
    <property type="entry name" value="RRM"/>
    <property type="match status" value="1"/>
</dbReference>
<dbReference type="FunFam" id="3.30.70.330:FF:000235">
    <property type="entry name" value="Eukaryotic translation initiation factor 3 subunit B"/>
    <property type="match status" value="1"/>
</dbReference>
<dbReference type="Gene3D" id="3.30.70.330">
    <property type="match status" value="1"/>
</dbReference>
<dbReference type="EMBL" id="LXFE01000143">
    <property type="protein sequence ID" value="OLL26854.1"/>
    <property type="molecule type" value="Genomic_DNA"/>
</dbReference>
<keyword evidence="13" id="KW-1185">Reference proteome</keyword>
<protein>
    <recommendedName>
        <fullName evidence="8">Eukaryotic translation initiation factor 3 subunit B</fullName>
        <shortName evidence="8">eIF3b</shortName>
    </recommendedName>
    <alternativeName>
        <fullName evidence="8">Eukaryotic translation initiation factor 3 90 kDa subunit homolog</fullName>
        <shortName evidence="8">eIF3 p90</shortName>
    </alternativeName>
    <alternativeName>
        <fullName evidence="8">Translation initiation factor eIF3, p90 subunit homolog</fullName>
    </alternativeName>
</protein>
<sequence length="955" mass="110451">MVTENAKLSGHNDEDDFVDDQLDFSELEERFQVPFEEGFDAWIVVDGLPIVGEEKKNALLKLVSKLFGKRGTIKTSGPFMPMEEVNSKQMSQGFLFLEYENPQQANRAIQELNDHPLDKRHTLKVNLFTDVEKYANVPDEFEPPQEEPYFEQEHLRSWLADYQGRDQFAMYKGDDVLVAWNRKNKSPESVVNRPNWTERFIQWSPLGTFLVSIHSQGLQIWGGPSWKRIHRFAHPGINLVDFSPKERYVVTWSDEPLRLPPANHPARANLPFSEDDEGKQLFIWDVQTGAILRSFPTPAHEVSKGVAQKISWPLMKWSIEEKYFARVTPGQQLSIYEAPGMGLLDRKSIKIESIVDFEWIPAETQEAAKTGQQILAYWTPEVGNQPARVSLMTVPNKEVVRTKNLFQVSNCKFHWQSAGQFLCVNVGRHTKTKKKTFSNLEIFRLTEKNIPVEVVELKEDAIAFAWEPKGDRFVLITSNDPNFGSQGVAGRTILSFYALEKGKGAAGAFKCIRSIDNKKTCNSIFWSPIGRFVLVATLGCPTVYGLEFWDCDLDGEKRESEKEHNANLTLMNQGEHFGITDIEWDPSGRYIATSSSNWIHAMENGFKLWDFRGTLLFEQPFERFKQFLWRPRPQSLLSKEAQKKVRKNLRDYSRIFDEEDAQAASMANTELVEQHRKMLADWRAFRAQKEAELRDLGLFGEQKEDSKDEVIEMIVEELIDETEEVVKIILHPASAGTGKDFHLRPTHHYFCKTMNNATTLDRGFRVYQQKKKKKSIAIPEITFDAEERCNFLTGFRKRKLERQAKAKEEIEKELKRGKIELRRKAREERKAQLDENISQIKNKIGLQSNEISFEEQEYEEWNGFDNLKDTTPIESERTWKNEYDNGEGEHTTVTVIEGIGEEYKVDHPLRNYTTGCSASSSKLESKTTKKTYAPKTKKRFRYASKTERQALRKKR</sequence>
<reference evidence="12 13" key="1">
    <citation type="submission" date="2016-04" db="EMBL/GenBank/DDBJ databases">
        <title>Evolutionary innovation and constraint leading to complex multicellularity in the Ascomycota.</title>
        <authorList>
            <person name="Cisse O."/>
            <person name="Nguyen A."/>
            <person name="Hewitt D.A."/>
            <person name="Jedd G."/>
            <person name="Stajich J.E."/>
        </authorList>
    </citation>
    <scope>NUCLEOTIDE SEQUENCE [LARGE SCALE GENOMIC DNA]</scope>
    <source>
        <strain evidence="12 13">DAH-3</strain>
    </source>
</reference>
<comment type="similarity">
    <text evidence="8">Belongs to the eIF-3 subunit B family.</text>
</comment>
<comment type="caution">
    <text evidence="12">The sequence shown here is derived from an EMBL/GenBank/DDBJ whole genome shotgun (WGS) entry which is preliminary data.</text>
</comment>
<dbReference type="GO" id="GO:0010494">
    <property type="term" value="C:cytoplasmic stress granule"/>
    <property type="evidence" value="ECO:0007669"/>
    <property type="project" value="EnsemblFungi"/>
</dbReference>
<dbReference type="InterPro" id="IPR019186">
    <property type="entry name" value="Nucleolar_protein_12"/>
</dbReference>
<dbReference type="GO" id="GO:0033290">
    <property type="term" value="C:eukaryotic 48S preinitiation complex"/>
    <property type="evidence" value="ECO:0007669"/>
    <property type="project" value="UniProtKB-UniRule"/>
</dbReference>
<dbReference type="PANTHER" id="PTHR14068:SF0">
    <property type="entry name" value="EUKARYOTIC TRANSLATION INITIATION FACTOR 3 SUBUNIT B"/>
    <property type="match status" value="1"/>
</dbReference>
<dbReference type="STRING" id="1198029.A0A1U7LW44"/>
<feature type="coiled-coil region" evidence="9">
    <location>
        <begin position="796"/>
        <end position="843"/>
    </location>
</feature>
<dbReference type="GO" id="GO:0071540">
    <property type="term" value="C:eukaryotic translation initiation factor 3 complex, eIF3e"/>
    <property type="evidence" value="ECO:0007669"/>
    <property type="project" value="EnsemblFungi"/>
</dbReference>
<dbReference type="OMA" id="HLFWAPR"/>
<evidence type="ECO:0000256" key="10">
    <source>
        <dbReference type="SAM" id="MobiDB-lite"/>
    </source>
</evidence>
<evidence type="ECO:0000256" key="7">
    <source>
        <dbReference type="ARBA" id="ARBA00022917"/>
    </source>
</evidence>
<dbReference type="GO" id="GO:0003723">
    <property type="term" value="F:RNA binding"/>
    <property type="evidence" value="ECO:0007669"/>
    <property type="project" value="UniProtKB-UniRule"/>
</dbReference>
<gene>
    <name evidence="8" type="primary">PRT1</name>
    <name evidence="12" type="ORF">NEOLI_000930</name>
</gene>
<comment type="subunit">
    <text evidence="8">Component of the eukaryotic translation initiation factor 3 (eIF-3) complex.</text>
</comment>
<dbReference type="Pfam" id="PF08662">
    <property type="entry name" value="eIF2A"/>
    <property type="match status" value="1"/>
</dbReference>
<dbReference type="GO" id="GO:0016282">
    <property type="term" value="C:eukaryotic 43S preinitiation complex"/>
    <property type="evidence" value="ECO:0007669"/>
    <property type="project" value="UniProtKB-UniRule"/>
</dbReference>
<evidence type="ECO:0000259" key="11">
    <source>
        <dbReference type="PROSITE" id="PS50102"/>
    </source>
</evidence>
<dbReference type="AlphaFoldDB" id="A0A1U7LW44"/>
<dbReference type="Pfam" id="PF09805">
    <property type="entry name" value="Nop25"/>
    <property type="match status" value="1"/>
</dbReference>
<keyword evidence="7 8" id="KW-0648">Protein biosynthesis</keyword>
<dbReference type="Proteomes" id="UP000186594">
    <property type="component" value="Unassembled WGS sequence"/>
</dbReference>
<feature type="domain" description="RRM" evidence="11">
    <location>
        <begin position="41"/>
        <end position="130"/>
    </location>
</feature>
<dbReference type="InterPro" id="IPR011400">
    <property type="entry name" value="EIF3B"/>
</dbReference>
<proteinExistence type="inferred from homology"/>
<dbReference type="GO" id="GO:0001732">
    <property type="term" value="P:formation of cytoplasmic translation initiation complex"/>
    <property type="evidence" value="ECO:0007669"/>
    <property type="project" value="UniProtKB-UniRule"/>
</dbReference>
<feature type="region of interest" description="Disordered" evidence="10">
    <location>
        <begin position="916"/>
        <end position="955"/>
    </location>
</feature>
<dbReference type="InterPro" id="IPR013979">
    <property type="entry name" value="TIF_beta_prop-like"/>
</dbReference>
<dbReference type="Gene3D" id="2.130.10.10">
    <property type="entry name" value="YVTN repeat-like/Quinoprotein amine dehydrogenase"/>
    <property type="match status" value="2"/>
</dbReference>
<dbReference type="InterPro" id="IPR000504">
    <property type="entry name" value="RRM_dom"/>
</dbReference>
<keyword evidence="9" id="KW-0175">Coiled coil</keyword>
<evidence type="ECO:0000256" key="5">
    <source>
        <dbReference type="ARBA" id="ARBA00022737"/>
    </source>
</evidence>
<evidence type="ECO:0000313" key="12">
    <source>
        <dbReference type="EMBL" id="OLL26854.1"/>
    </source>
</evidence>
<dbReference type="InterPro" id="IPR015943">
    <property type="entry name" value="WD40/YVTN_repeat-like_dom_sf"/>
</dbReference>
<keyword evidence="3 8" id="KW-0396">Initiation factor</keyword>
<keyword evidence="2 8" id="KW-0963">Cytoplasm</keyword>
<evidence type="ECO:0000313" key="13">
    <source>
        <dbReference type="Proteomes" id="UP000186594"/>
    </source>
</evidence>
<organism evidence="12 13">
    <name type="scientific">Neolecta irregularis (strain DAH-3)</name>
    <dbReference type="NCBI Taxonomy" id="1198029"/>
    <lineage>
        <taxon>Eukaryota</taxon>
        <taxon>Fungi</taxon>
        <taxon>Dikarya</taxon>
        <taxon>Ascomycota</taxon>
        <taxon>Taphrinomycotina</taxon>
        <taxon>Neolectales</taxon>
        <taxon>Neolectaceae</taxon>
        <taxon>Neolecta</taxon>
    </lineage>
</organism>
<evidence type="ECO:0000256" key="3">
    <source>
        <dbReference type="ARBA" id="ARBA00022540"/>
    </source>
</evidence>
<dbReference type="HAMAP" id="MF_03001">
    <property type="entry name" value="eIF3b"/>
    <property type="match status" value="1"/>
</dbReference>
<dbReference type="SUPFAM" id="SSF54928">
    <property type="entry name" value="RNA-binding domain, RBD"/>
    <property type="match status" value="1"/>
</dbReference>
<dbReference type="SUPFAM" id="SSF82171">
    <property type="entry name" value="DPP6 N-terminal domain-like"/>
    <property type="match status" value="1"/>
</dbReference>
<dbReference type="InterPro" id="IPR012677">
    <property type="entry name" value="Nucleotide-bd_a/b_plait_sf"/>
</dbReference>
<dbReference type="GO" id="GO:0071541">
    <property type="term" value="C:eukaryotic translation initiation factor 3 complex, eIF3m"/>
    <property type="evidence" value="ECO:0007669"/>
    <property type="project" value="EnsemblFungi"/>
</dbReference>
<dbReference type="OrthoDB" id="10250414at2759"/>
<dbReference type="FunFam" id="2.130.10.10:FF:000419">
    <property type="entry name" value="Eukaryotic translation initiation factor 3 subunit B"/>
    <property type="match status" value="1"/>
</dbReference>
<evidence type="ECO:0000256" key="6">
    <source>
        <dbReference type="ARBA" id="ARBA00022884"/>
    </source>
</evidence>
<comment type="subcellular location">
    <subcellularLocation>
        <location evidence="1 8">Cytoplasm</location>
    </subcellularLocation>
</comment>
<evidence type="ECO:0000256" key="4">
    <source>
        <dbReference type="ARBA" id="ARBA00022574"/>
    </source>
</evidence>
<comment type="function">
    <text evidence="8">RNA-binding component of the eukaryotic translation initiation factor 3 (eIF-3) complex, which is involved in protein synthesis of a specialized repertoire of mRNAs and, together with other initiation factors, stimulates binding of mRNA and methionyl-tRNAi to the 40S ribosome. The eIF-3 complex specifically targets and initiates translation of a subset of mRNAs involved in cell proliferation.</text>
</comment>
<evidence type="ECO:0000256" key="9">
    <source>
        <dbReference type="SAM" id="Coils"/>
    </source>
</evidence>